<proteinExistence type="predicted"/>
<dbReference type="RefSeq" id="WP_318596582.1">
    <property type="nucleotide sequence ID" value="NZ_JAWSTH010000015.1"/>
</dbReference>
<reference evidence="2" key="1">
    <citation type="submission" date="2023-07" db="EMBL/GenBank/DDBJ databases">
        <title>Conexibacter stalactiti sp. nov., isolated from stalactites in a lava cave and emended description of the genus Conexibacter.</title>
        <authorList>
            <person name="Lee S.D."/>
        </authorList>
    </citation>
    <scope>NUCLEOTIDE SEQUENCE [LARGE SCALE GENOMIC DNA]</scope>
    <source>
        <strain evidence="2">KCTC 39840</strain>
    </source>
</reference>
<gene>
    <name evidence="1" type="ORF">R7226_08190</name>
</gene>
<name>A0ABU4HLY6_9ACTN</name>
<evidence type="ECO:0000313" key="1">
    <source>
        <dbReference type="EMBL" id="MDW5594311.1"/>
    </source>
</evidence>
<accession>A0ABU4HLY6</accession>
<dbReference type="EMBL" id="JAWSTH010000015">
    <property type="protein sequence ID" value="MDW5594311.1"/>
    <property type="molecule type" value="Genomic_DNA"/>
</dbReference>
<organism evidence="1 2">
    <name type="scientific">Conexibacter stalactiti</name>
    <dbReference type="NCBI Taxonomy" id="1940611"/>
    <lineage>
        <taxon>Bacteria</taxon>
        <taxon>Bacillati</taxon>
        <taxon>Actinomycetota</taxon>
        <taxon>Thermoleophilia</taxon>
        <taxon>Solirubrobacterales</taxon>
        <taxon>Conexibacteraceae</taxon>
        <taxon>Conexibacter</taxon>
    </lineage>
</organism>
<evidence type="ECO:0000313" key="2">
    <source>
        <dbReference type="Proteomes" id="UP001284601"/>
    </source>
</evidence>
<evidence type="ECO:0008006" key="3">
    <source>
        <dbReference type="Google" id="ProtNLM"/>
    </source>
</evidence>
<protein>
    <recommendedName>
        <fullName evidence="3">Flp pilus-assembly TadG-like N-terminal domain-containing protein</fullName>
    </recommendedName>
</protein>
<sequence>MLSREKLLHPATVIALVALFVSLGGVTYAAATIGTNQIKNSAVTNAKLRDGAVSGSKLRNGAVGRTKIARGAVRGDRIAREGVTARELARGAVNGAVLADAAVSNAKLGLAAVTGVKLADGAVAGSKLADRGVAGSKLADGAVGTGQLADRAVATAKLADGAVTAAKLAPGAAVAGRGQLLSARQQLRDGTTDLVVLDLPAVGTLRARCAGGDVTVTVRTVAGTVREVQAVVQERGRADAFVRTVNGELSGAFTDESSSTWQVASDGGIATLWVATAPSGSSCVVTAQALVS</sequence>
<dbReference type="Proteomes" id="UP001284601">
    <property type="component" value="Unassembled WGS sequence"/>
</dbReference>
<comment type="caution">
    <text evidence="1">The sequence shown here is derived from an EMBL/GenBank/DDBJ whole genome shotgun (WGS) entry which is preliminary data.</text>
</comment>
<keyword evidence="2" id="KW-1185">Reference proteome</keyword>